<accession>A0ACC1WRU8</accession>
<evidence type="ECO:0000313" key="1">
    <source>
        <dbReference type="EMBL" id="KAJ4701752.1"/>
    </source>
</evidence>
<proteinExistence type="predicted"/>
<dbReference type="Proteomes" id="UP001164539">
    <property type="component" value="Chromosome 14"/>
</dbReference>
<keyword evidence="2" id="KW-1185">Reference proteome</keyword>
<reference evidence="1 2" key="1">
    <citation type="journal article" date="2023" name="Science">
        <title>Complex scaffold remodeling in plant triterpene biosynthesis.</title>
        <authorList>
            <person name="De La Pena R."/>
            <person name="Hodgson H."/>
            <person name="Liu J.C."/>
            <person name="Stephenson M.J."/>
            <person name="Martin A.C."/>
            <person name="Owen C."/>
            <person name="Harkess A."/>
            <person name="Leebens-Mack J."/>
            <person name="Jimenez L.E."/>
            <person name="Osbourn A."/>
            <person name="Sattely E.S."/>
        </authorList>
    </citation>
    <scope>NUCLEOTIDE SEQUENCE [LARGE SCALE GENOMIC DNA]</scope>
    <source>
        <strain evidence="2">cv. JPN11</strain>
        <tissue evidence="1">Leaf</tissue>
    </source>
</reference>
<organism evidence="1 2">
    <name type="scientific">Melia azedarach</name>
    <name type="common">Chinaberry tree</name>
    <dbReference type="NCBI Taxonomy" id="155640"/>
    <lineage>
        <taxon>Eukaryota</taxon>
        <taxon>Viridiplantae</taxon>
        <taxon>Streptophyta</taxon>
        <taxon>Embryophyta</taxon>
        <taxon>Tracheophyta</taxon>
        <taxon>Spermatophyta</taxon>
        <taxon>Magnoliopsida</taxon>
        <taxon>eudicotyledons</taxon>
        <taxon>Gunneridae</taxon>
        <taxon>Pentapetalae</taxon>
        <taxon>rosids</taxon>
        <taxon>malvids</taxon>
        <taxon>Sapindales</taxon>
        <taxon>Meliaceae</taxon>
        <taxon>Melia</taxon>
    </lineage>
</organism>
<evidence type="ECO:0000313" key="2">
    <source>
        <dbReference type="Proteomes" id="UP001164539"/>
    </source>
</evidence>
<name>A0ACC1WRU8_MELAZ</name>
<dbReference type="EMBL" id="CM051407">
    <property type="protein sequence ID" value="KAJ4701752.1"/>
    <property type="molecule type" value="Genomic_DNA"/>
</dbReference>
<comment type="caution">
    <text evidence="1">The sequence shown here is derived from an EMBL/GenBank/DDBJ whole genome shotgun (WGS) entry which is preliminary data.</text>
</comment>
<protein>
    <submittedName>
        <fullName evidence="1">Coenzyme Q-binding protein COQ10-like, mitochondrial-like</fullName>
    </submittedName>
</protein>
<gene>
    <name evidence="1" type="ORF">OWV82_024945</name>
</gene>
<sequence>MPPFMSISKAFGSLVSHKMGIRHLINSTKNNGQSRKLDQIRRFSSIARVETSSVHKLIGSHHNVNSSLTSVRYNNANIVQRRQFLGCGDGEEGDGLSKVYEERRVLGYSPEQLFDVVAAVDLYHGFVPWCQRSEILKHYPDGSFDAELEIGFKFLVESYVSHVELDRPKYIKTSVSESTLFDHLINIWEFNPGPVPGTCNLYFLVDFKFQSPLYRQAASMFFKEVVSRLVGSFNERCRLIYGPGVPILENSYEQRA</sequence>